<name>A0A2I1FVF6_9GLOM</name>
<dbReference type="AlphaFoldDB" id="A0A2I1FVF6"/>
<gene>
    <name evidence="1" type="ORF">RhiirA4_451327</name>
</gene>
<dbReference type="VEuPathDB" id="FungiDB:RhiirA1_532170"/>
<comment type="caution">
    <text evidence="1">The sequence shown here is derived from an EMBL/GenBank/DDBJ whole genome shotgun (WGS) entry which is preliminary data.</text>
</comment>
<dbReference type="Proteomes" id="UP000234323">
    <property type="component" value="Unassembled WGS sequence"/>
</dbReference>
<proteinExistence type="predicted"/>
<accession>A0A2I1FVF6</accession>
<evidence type="ECO:0000313" key="1">
    <source>
        <dbReference type="EMBL" id="PKY38351.1"/>
    </source>
</evidence>
<keyword evidence="2" id="KW-1185">Reference proteome</keyword>
<dbReference type="VEuPathDB" id="FungiDB:RhiirFUN_020746"/>
<evidence type="ECO:0000313" key="2">
    <source>
        <dbReference type="Proteomes" id="UP000234323"/>
    </source>
</evidence>
<protein>
    <submittedName>
        <fullName evidence="1">Uncharacterized protein</fullName>
    </submittedName>
</protein>
<sequence>MYLKPALEKTYADRSIVTGNKCLVNCEGRIKISIHEDLTLSDIEMQHVLHPNRADISIPPEIKDFISDNISLLQREIYIQLVERGLNGKNRSTFAWTGLNNTKNLNYMPLAEVEWSLLPVSLLIFGKSGLCFNQNKVSFCPQELRPLVWEFMSKHFQYPLIQIVDGQFLSSNSIWTMAVEEAYNVNNILYLGSGHIYGMDGIGSYGFEQDVNV</sequence>
<reference evidence="1 2" key="1">
    <citation type="submission" date="2015-10" db="EMBL/GenBank/DDBJ databases">
        <title>Genome analyses suggest a sexual origin of heterokaryosis in a supposedly ancient asexual fungus.</title>
        <authorList>
            <person name="Ropars J."/>
            <person name="Sedzielewska K."/>
            <person name="Noel J."/>
            <person name="Charron P."/>
            <person name="Farinelli L."/>
            <person name="Marton T."/>
            <person name="Kruger M."/>
            <person name="Pelin A."/>
            <person name="Brachmann A."/>
            <person name="Corradi N."/>
        </authorList>
    </citation>
    <scope>NUCLEOTIDE SEQUENCE [LARGE SCALE GENOMIC DNA]</scope>
    <source>
        <strain evidence="1 2">A4</strain>
    </source>
</reference>
<dbReference type="EMBL" id="LLXI01000025">
    <property type="protein sequence ID" value="PKY38351.1"/>
    <property type="molecule type" value="Genomic_DNA"/>
</dbReference>
<organism evidence="1 2">
    <name type="scientific">Rhizophagus irregularis</name>
    <dbReference type="NCBI Taxonomy" id="588596"/>
    <lineage>
        <taxon>Eukaryota</taxon>
        <taxon>Fungi</taxon>
        <taxon>Fungi incertae sedis</taxon>
        <taxon>Mucoromycota</taxon>
        <taxon>Glomeromycotina</taxon>
        <taxon>Glomeromycetes</taxon>
        <taxon>Glomerales</taxon>
        <taxon>Glomeraceae</taxon>
        <taxon>Rhizophagus</taxon>
    </lineage>
</organism>
<dbReference type="VEuPathDB" id="FungiDB:FUN_019288"/>